<feature type="domain" description="Histidine kinase/HSP90-like ATPase" evidence="4">
    <location>
        <begin position="47"/>
        <end position="139"/>
    </location>
</feature>
<dbReference type="PANTHER" id="PTHR24421:SF58">
    <property type="entry name" value="SIGNAL TRANSDUCTION HISTIDINE-PROTEIN KINASE_PHOSPHATASE UHPB"/>
    <property type="match status" value="1"/>
</dbReference>
<dbReference type="RefSeq" id="WP_306866805.1">
    <property type="nucleotide sequence ID" value="NZ_JAUSRB010000002.1"/>
</dbReference>
<keyword evidence="1" id="KW-0808">Transferase</keyword>
<dbReference type="InterPro" id="IPR050482">
    <property type="entry name" value="Sensor_HK_TwoCompSys"/>
</dbReference>
<evidence type="ECO:0000259" key="4">
    <source>
        <dbReference type="SMART" id="SM00387"/>
    </source>
</evidence>
<evidence type="ECO:0000313" key="6">
    <source>
        <dbReference type="Proteomes" id="UP001230426"/>
    </source>
</evidence>
<dbReference type="Pfam" id="PF02518">
    <property type="entry name" value="HATPase_c"/>
    <property type="match status" value="1"/>
</dbReference>
<accession>A0ABT9RAQ0</accession>
<evidence type="ECO:0000256" key="2">
    <source>
        <dbReference type="ARBA" id="ARBA00022777"/>
    </source>
</evidence>
<keyword evidence="6" id="KW-1185">Reference proteome</keyword>
<protein>
    <submittedName>
        <fullName evidence="5">Signal transduction histidine kinase</fullName>
    </submittedName>
</protein>
<reference evidence="5 6" key="1">
    <citation type="submission" date="2023-07" db="EMBL/GenBank/DDBJ databases">
        <title>Sequencing the genomes of 1000 actinobacteria strains.</title>
        <authorList>
            <person name="Klenk H.-P."/>
        </authorList>
    </citation>
    <scope>NUCLEOTIDE SEQUENCE [LARGE SCALE GENOMIC DNA]</scope>
    <source>
        <strain evidence="5 6">DSM 44109</strain>
    </source>
</reference>
<comment type="caution">
    <text evidence="5">The sequence shown here is derived from an EMBL/GenBank/DDBJ whole genome shotgun (WGS) entry which is preliminary data.</text>
</comment>
<dbReference type="EMBL" id="JAUSRB010000002">
    <property type="protein sequence ID" value="MDP9866308.1"/>
    <property type="molecule type" value="Genomic_DNA"/>
</dbReference>
<dbReference type="CDD" id="cd16917">
    <property type="entry name" value="HATPase_UhpB-NarQ-NarX-like"/>
    <property type="match status" value="1"/>
</dbReference>
<dbReference type="Gene3D" id="3.30.565.10">
    <property type="entry name" value="Histidine kinase-like ATPase, C-terminal domain"/>
    <property type="match status" value="1"/>
</dbReference>
<evidence type="ECO:0000313" key="5">
    <source>
        <dbReference type="EMBL" id="MDP9866308.1"/>
    </source>
</evidence>
<dbReference type="PANTHER" id="PTHR24421">
    <property type="entry name" value="NITRATE/NITRITE SENSOR PROTEIN NARX-RELATED"/>
    <property type="match status" value="1"/>
</dbReference>
<proteinExistence type="predicted"/>
<name>A0ABT9RAQ0_9ACTN</name>
<evidence type="ECO:0000256" key="3">
    <source>
        <dbReference type="ARBA" id="ARBA00023012"/>
    </source>
</evidence>
<dbReference type="SUPFAM" id="SSF55874">
    <property type="entry name" value="ATPase domain of HSP90 chaperone/DNA topoisomerase II/histidine kinase"/>
    <property type="match status" value="1"/>
</dbReference>
<dbReference type="Proteomes" id="UP001230426">
    <property type="component" value="Unassembled WGS sequence"/>
</dbReference>
<gene>
    <name evidence="5" type="ORF">J2S55_005574</name>
</gene>
<keyword evidence="3" id="KW-0902">Two-component regulatory system</keyword>
<sequence>MLKLSDASDFTGEGLTQALESYLARWGERTGIVVETWALPGTAVPRNLARAVYATVLEALANVERHSGARHVSVAVTLSATGLRMTVSDDGAGFAADRSDRSGGRGLAAMRACLAEVGGTLTINSVLAGGTTVTGAVPV</sequence>
<dbReference type="InterPro" id="IPR036890">
    <property type="entry name" value="HATPase_C_sf"/>
</dbReference>
<dbReference type="SMART" id="SM00387">
    <property type="entry name" value="HATPase_c"/>
    <property type="match status" value="1"/>
</dbReference>
<organism evidence="5 6">
    <name type="scientific">Streptosporangium brasiliense</name>
    <dbReference type="NCBI Taxonomy" id="47480"/>
    <lineage>
        <taxon>Bacteria</taxon>
        <taxon>Bacillati</taxon>
        <taxon>Actinomycetota</taxon>
        <taxon>Actinomycetes</taxon>
        <taxon>Streptosporangiales</taxon>
        <taxon>Streptosporangiaceae</taxon>
        <taxon>Streptosporangium</taxon>
    </lineage>
</organism>
<dbReference type="InterPro" id="IPR003594">
    <property type="entry name" value="HATPase_dom"/>
</dbReference>
<keyword evidence="2 5" id="KW-0418">Kinase</keyword>
<dbReference type="GO" id="GO:0016301">
    <property type="term" value="F:kinase activity"/>
    <property type="evidence" value="ECO:0007669"/>
    <property type="project" value="UniProtKB-KW"/>
</dbReference>
<evidence type="ECO:0000256" key="1">
    <source>
        <dbReference type="ARBA" id="ARBA00022679"/>
    </source>
</evidence>